<organism evidence="1 2">
    <name type="scientific">Domibacillus epiphyticus</name>
    <dbReference type="NCBI Taxonomy" id="1714355"/>
    <lineage>
        <taxon>Bacteria</taxon>
        <taxon>Bacillati</taxon>
        <taxon>Bacillota</taxon>
        <taxon>Bacilli</taxon>
        <taxon>Bacillales</taxon>
        <taxon>Bacillaceae</taxon>
        <taxon>Domibacillus</taxon>
    </lineage>
</organism>
<dbReference type="EMBL" id="MSFI01000011">
    <property type="protein sequence ID" value="OMP67267.1"/>
    <property type="molecule type" value="Genomic_DNA"/>
</dbReference>
<reference evidence="1 2" key="1">
    <citation type="submission" date="2016-12" db="EMBL/GenBank/DDBJ databases">
        <title>Domibacillus sp. SAB 38T whole genome sequencing.</title>
        <authorList>
            <person name="Verma A."/>
            <person name="Ojha A.K."/>
            <person name="Krishnamurthi S."/>
        </authorList>
    </citation>
    <scope>NUCLEOTIDE SEQUENCE [LARGE SCALE GENOMIC DNA]</scope>
    <source>
        <strain evidence="1 2">SAB 38</strain>
    </source>
</reference>
<evidence type="ECO:0000313" key="1">
    <source>
        <dbReference type="EMBL" id="OMP67267.1"/>
    </source>
</evidence>
<comment type="caution">
    <text evidence="1">The sequence shown here is derived from an EMBL/GenBank/DDBJ whole genome shotgun (WGS) entry which is preliminary data.</text>
</comment>
<keyword evidence="2" id="KW-1185">Reference proteome</keyword>
<dbReference type="AlphaFoldDB" id="A0A1V2A8I3"/>
<dbReference type="Pfam" id="PF05762">
    <property type="entry name" value="VWA_CoxE"/>
    <property type="match status" value="1"/>
</dbReference>
<accession>A0A1V2A8I3</accession>
<dbReference type="Proteomes" id="UP000188613">
    <property type="component" value="Unassembled WGS sequence"/>
</dbReference>
<dbReference type="PANTHER" id="PTHR39338:SF6">
    <property type="entry name" value="BLL5662 PROTEIN"/>
    <property type="match status" value="1"/>
</dbReference>
<dbReference type="STRING" id="1714355.BTO28_08035"/>
<evidence type="ECO:0000313" key="2">
    <source>
        <dbReference type="Proteomes" id="UP000188613"/>
    </source>
</evidence>
<protein>
    <recommendedName>
        <fullName evidence="3">VWFA domain-containing protein</fullName>
    </recommendedName>
</protein>
<dbReference type="OrthoDB" id="9790469at2"/>
<proteinExistence type="predicted"/>
<dbReference type="InterPro" id="IPR008912">
    <property type="entry name" value="Uncharacterised_CoxE"/>
</dbReference>
<dbReference type="PANTHER" id="PTHR39338">
    <property type="entry name" value="BLL5662 PROTEIN-RELATED"/>
    <property type="match status" value="1"/>
</dbReference>
<dbReference type="SUPFAM" id="SSF53300">
    <property type="entry name" value="vWA-like"/>
    <property type="match status" value="1"/>
</dbReference>
<dbReference type="InterPro" id="IPR036465">
    <property type="entry name" value="vWFA_dom_sf"/>
</dbReference>
<dbReference type="RefSeq" id="WP_076765056.1">
    <property type="nucleotide sequence ID" value="NZ_MSFI01000011.1"/>
</dbReference>
<name>A0A1V2A8I3_9BACI</name>
<evidence type="ECO:0008006" key="3">
    <source>
        <dbReference type="Google" id="ProtNLM"/>
    </source>
</evidence>
<gene>
    <name evidence="1" type="ORF">BTO28_08035</name>
</gene>
<sequence>MDTFHLNETIVRFARRLKDDGLRINQSHSLKAIEALKEINVLQKEKFYYGLRCIFCTSHEDYKVYDRVFRGFWEDAVPYAGKEIESEEETGDQEMNDAQKKADVEELDVNLSSSDASMNELDDDMLVKEDFQQDLEQAGKMYTYSPDERLMLKEFTSVPIQDLSKSKEYKQLLTILTNSMQKDSLIQGNNDFFLKKTLRKNIKHGAMEFLELYKKGKSKTDKQILLTLIDISGSMEIYIKMYLPLFYQLHRSVGRADTFFFSTSIYPVSKFFNRQYGQTMELLNERLRISSNGTNLGQCLRDFRKYHSSRLSPQLTTILIFSDGWDRGDMEQLNTQMKKLNQEVFQIIWINPLLGSEGYFPETEAFRTVAPYLTHLISLKDIKLFKDTDQAKWRVK</sequence>